<dbReference type="PROSITE" id="PS01124">
    <property type="entry name" value="HTH_ARAC_FAMILY_2"/>
    <property type="match status" value="1"/>
</dbReference>
<dbReference type="InterPro" id="IPR020449">
    <property type="entry name" value="Tscrpt_reg_AraC-type_HTH"/>
</dbReference>
<dbReference type="AlphaFoldDB" id="A0A7L7L139"/>
<dbReference type="InterPro" id="IPR009057">
    <property type="entry name" value="Homeodomain-like_sf"/>
</dbReference>
<accession>A0A7L7L139</accession>
<dbReference type="InterPro" id="IPR018060">
    <property type="entry name" value="HTH_AraC"/>
</dbReference>
<feature type="domain" description="HTH araC/xylS-type" evidence="4">
    <location>
        <begin position="192"/>
        <end position="297"/>
    </location>
</feature>
<dbReference type="GO" id="GO:0003700">
    <property type="term" value="F:DNA-binding transcription factor activity"/>
    <property type="evidence" value="ECO:0007669"/>
    <property type="project" value="InterPro"/>
</dbReference>
<organism evidence="5 6">
    <name type="scientific">Adhaeribacter radiodurans</name>
    <dbReference type="NCBI Taxonomy" id="2745197"/>
    <lineage>
        <taxon>Bacteria</taxon>
        <taxon>Pseudomonadati</taxon>
        <taxon>Bacteroidota</taxon>
        <taxon>Cytophagia</taxon>
        <taxon>Cytophagales</taxon>
        <taxon>Hymenobacteraceae</taxon>
        <taxon>Adhaeribacter</taxon>
    </lineage>
</organism>
<evidence type="ECO:0000313" key="5">
    <source>
        <dbReference type="EMBL" id="QMU26508.1"/>
    </source>
</evidence>
<keyword evidence="3" id="KW-0804">Transcription</keyword>
<keyword evidence="1" id="KW-0805">Transcription regulation</keyword>
<evidence type="ECO:0000313" key="6">
    <source>
        <dbReference type="Proteomes" id="UP000514509"/>
    </source>
</evidence>
<gene>
    <name evidence="5" type="ORF">HUW48_00090</name>
</gene>
<protein>
    <submittedName>
        <fullName evidence="5">AraC family transcriptional regulator</fullName>
    </submittedName>
</protein>
<dbReference type="SMART" id="SM00342">
    <property type="entry name" value="HTH_ARAC"/>
    <property type="match status" value="1"/>
</dbReference>
<reference evidence="5 6" key="2">
    <citation type="submission" date="2020-08" db="EMBL/GenBank/DDBJ databases">
        <title>Adhaeribacter dokdonensis sp. nov., isolated from the rhizosphere of Elymus tsukushiensis, a plant native to the Dokdo Islands, Republic of Korea.</title>
        <authorList>
            <person name="Ghim S.Y."/>
        </authorList>
    </citation>
    <scope>NUCLEOTIDE SEQUENCE [LARGE SCALE GENOMIC DNA]</scope>
    <source>
        <strain evidence="5 6">KUDC8001</strain>
        <plasmid evidence="5 6">unnamed</plasmid>
    </source>
</reference>
<proteinExistence type="predicted"/>
<evidence type="ECO:0000256" key="1">
    <source>
        <dbReference type="ARBA" id="ARBA00023015"/>
    </source>
</evidence>
<dbReference type="RefSeq" id="WP_182411449.1">
    <property type="nucleotide sequence ID" value="NZ_CP055152.1"/>
</dbReference>
<dbReference type="PANTHER" id="PTHR43280">
    <property type="entry name" value="ARAC-FAMILY TRANSCRIPTIONAL REGULATOR"/>
    <property type="match status" value="1"/>
</dbReference>
<name>A0A7L7L139_9BACT</name>
<geneLocation type="plasmid" evidence="5 6">
    <name>unnamed</name>
</geneLocation>
<sequence length="298" mass="34794">MDQIIKLESVAQFNTERGQPTLHPLVSVLDQSLSRLIPQVRYYSELYIVFLKEEKCAEMKYGRQHYDYQDGTLLFISPGQVFGFEEQGKMLQPTGWALVFHPDLIRGTSLGRHIKDYSFFSYEVNEALHLAERERQVVLECFTKIRYELEQAIDKHSKALIVSNMELFLKYCVRFYDRQFITRDHVHKDILVRLEKLLDNYFQSDKPQTIGLPSVSYCAEKLHLSAKYFGDLVKKETGRSAQEFIQDKVIDVAKGKVLDTSKSISEIGYEIGFKYPPHFTRLFKHLVGQTPNEYRSLN</sequence>
<evidence type="ECO:0000256" key="3">
    <source>
        <dbReference type="ARBA" id="ARBA00023163"/>
    </source>
</evidence>
<keyword evidence="6" id="KW-1185">Reference proteome</keyword>
<dbReference type="Pfam" id="PF12833">
    <property type="entry name" value="HTH_18"/>
    <property type="match status" value="1"/>
</dbReference>
<keyword evidence="2" id="KW-0238">DNA-binding</keyword>
<dbReference type="Gene3D" id="1.10.10.60">
    <property type="entry name" value="Homeodomain-like"/>
    <property type="match status" value="2"/>
</dbReference>
<dbReference type="PRINTS" id="PR00032">
    <property type="entry name" value="HTHARAC"/>
</dbReference>
<keyword evidence="5" id="KW-0614">Plasmid</keyword>
<evidence type="ECO:0000259" key="4">
    <source>
        <dbReference type="PROSITE" id="PS01124"/>
    </source>
</evidence>
<dbReference type="Proteomes" id="UP000514509">
    <property type="component" value="Plasmid unnamed"/>
</dbReference>
<evidence type="ECO:0000256" key="2">
    <source>
        <dbReference type="ARBA" id="ARBA00023125"/>
    </source>
</evidence>
<dbReference type="SUPFAM" id="SSF46689">
    <property type="entry name" value="Homeodomain-like"/>
    <property type="match status" value="1"/>
</dbReference>
<dbReference type="EMBL" id="CP055152">
    <property type="protein sequence ID" value="QMU26508.1"/>
    <property type="molecule type" value="Genomic_DNA"/>
</dbReference>
<reference evidence="5 6" key="1">
    <citation type="submission" date="2020-06" db="EMBL/GenBank/DDBJ databases">
        <authorList>
            <person name="Hwang Y.J."/>
        </authorList>
    </citation>
    <scope>NUCLEOTIDE SEQUENCE [LARGE SCALE GENOMIC DNA]</scope>
    <source>
        <strain evidence="5 6">KUDC8001</strain>
        <plasmid evidence="5 6">unnamed</plasmid>
    </source>
</reference>
<dbReference type="PANTHER" id="PTHR43280:SF32">
    <property type="entry name" value="TRANSCRIPTIONAL REGULATORY PROTEIN"/>
    <property type="match status" value="1"/>
</dbReference>
<dbReference type="KEGG" id="add:HUW48_00090"/>
<dbReference type="GO" id="GO:0043565">
    <property type="term" value="F:sequence-specific DNA binding"/>
    <property type="evidence" value="ECO:0007669"/>
    <property type="project" value="InterPro"/>
</dbReference>